<evidence type="ECO:0000256" key="1">
    <source>
        <dbReference type="ARBA" id="ARBA00010931"/>
    </source>
</evidence>
<comment type="subunit">
    <text evidence="8">Homodimer.</text>
</comment>
<evidence type="ECO:0000256" key="5">
    <source>
        <dbReference type="ARBA" id="ARBA00022927"/>
    </source>
</evidence>
<dbReference type="InterPro" id="IPR000594">
    <property type="entry name" value="ThiF_NAD_FAD-bd"/>
</dbReference>
<evidence type="ECO:0000256" key="7">
    <source>
        <dbReference type="PIRSR" id="PIRSR606285-1"/>
    </source>
</evidence>
<dbReference type="EMBL" id="JAULSW010000006">
    <property type="protein sequence ID" value="KAK3377843.1"/>
    <property type="molecule type" value="Genomic_DNA"/>
</dbReference>
<dbReference type="InterPro" id="IPR006285">
    <property type="entry name" value="Atg7"/>
</dbReference>
<gene>
    <name evidence="11" type="ORF">B0H63DRAFT_227482</name>
</gene>
<dbReference type="PANTHER" id="PTHR10953:SF3">
    <property type="entry name" value="UBIQUITIN-LIKE MODIFIER-ACTIVATING ENZYME ATG7"/>
    <property type="match status" value="1"/>
</dbReference>
<accession>A0AAE0KJC1</accession>
<dbReference type="GO" id="GO:0006995">
    <property type="term" value="P:cellular response to nitrogen starvation"/>
    <property type="evidence" value="ECO:0007669"/>
    <property type="project" value="TreeGrafter"/>
</dbReference>
<comment type="function">
    <text evidence="8">E1-like activating enzyme involved in the 2 ubiquitin-like systems required for cytoplasm to vacuole transport (Cvt) and autophagy. Activates ATG12 for its conjugation with ATG5 and ATG8 for its conjugation with phosphatidylethanolamine. Both systems are needed for the ATG8 association to Cvt vesicles and autophagosomes membranes. Autophagy is essential for maintenance of amino acid levels and protein synthesis under nitrogen starvation. Required for selective autophagic degradation of the nucleus (nucleophagy) as well as for mitophagy which contributes to regulate mitochondrial quantity and quality by eliminating the mitochondria to a basal level to fulfill cellular energy requirements and preventing excess ROS production.</text>
</comment>
<comment type="caution">
    <text evidence="11">The sequence shown here is derived from an EMBL/GenBank/DDBJ whole genome shotgun (WGS) entry which is preliminary data.</text>
</comment>
<dbReference type="FunFam" id="3.40.140.100:FF:000003">
    <property type="entry name" value="Autophagy ubiquitin-activating enzyme ApgG"/>
    <property type="match status" value="1"/>
</dbReference>
<dbReference type="GO" id="GO:0034727">
    <property type="term" value="P:piecemeal microautophagy of the nucleus"/>
    <property type="evidence" value="ECO:0007669"/>
    <property type="project" value="TreeGrafter"/>
</dbReference>
<keyword evidence="5 8" id="KW-0653">Protein transport</keyword>
<evidence type="ECO:0000256" key="4">
    <source>
        <dbReference type="ARBA" id="ARBA00022490"/>
    </source>
</evidence>
<sequence>MAALKFATFSSEIELPFYSNLFSSKLEHDKLDDSARPVLGLYEPRPQANPEASTRMQILGNSLTSIHVPLGMSRAEGFIKNVNTIEDFLNTDKNAMMKQAGQQIWDAIQDSTIYSVPSLLASFNILSFADLKKYKLTYWFAFPALHSSPSWKRTGPVGHINSKESTALAEAVGTWRYMTDSREHGFFLAKKLRGEDAIPSPLDEPGTDIGYKWEIGSLRDFETGFFRDTPEEDRYVSFVDPSNYEESPSWPLRNLLVLIRHRYRLREVQILCYRDTQARRHEARSIILPLAMDPVDNMDITETPKVTGWERNMNGDLRYRVANLGEYMDPTRLADQAVDLNLKLMKWRLSPNLDLDTIKNTSCLLLGAGTLGSYVSRNLMGWGVRKITFVDYGSVSFSNPVRQPLFSFQDCLNGGKPKAIRAAETLKEIYPGVEAEGHVLSVPMLGHPVGDTAKVKADFTKLQELVDSHDAIFLLMDTRESRWLPTLMGKASNKIVMNAALGFDTYVVMRHGSAPEDGSEDTLGCYFCNDVVVAADSVKDQTLDQQCTVTRPGVAAIASALLVELLTSILQHPQKQHAPAPVYTAGTSDYERDPPDHPLGIVPHQIRGFLSTFQNMLIRGRSFPQCSACSKPVIDEYKKNGWEFVQKALESRDYVAELSGLAEVQRLAEAAAAEVEWSEEEDLGEDGEAAMI</sequence>
<dbReference type="GO" id="GO:0032446">
    <property type="term" value="P:protein modification by small protein conjugation"/>
    <property type="evidence" value="ECO:0007669"/>
    <property type="project" value="TreeGrafter"/>
</dbReference>
<evidence type="ECO:0000313" key="11">
    <source>
        <dbReference type="EMBL" id="KAK3377843.1"/>
    </source>
</evidence>
<name>A0AAE0KJC1_9PEZI</name>
<protein>
    <recommendedName>
        <fullName evidence="2 8">Ubiquitin-like modifier-activating enzyme ATG7</fullName>
    </recommendedName>
    <alternativeName>
        <fullName evidence="8">Autophagy-related protein 7</fullName>
    </alternativeName>
</protein>
<dbReference type="InterPro" id="IPR042523">
    <property type="entry name" value="Atg7_N_2"/>
</dbReference>
<evidence type="ECO:0000256" key="8">
    <source>
        <dbReference type="RuleBase" id="RU366022"/>
    </source>
</evidence>
<dbReference type="Pfam" id="PF00899">
    <property type="entry name" value="ThiF"/>
    <property type="match status" value="1"/>
</dbReference>
<dbReference type="InterPro" id="IPR045886">
    <property type="entry name" value="ThiF/MoeB/HesA"/>
</dbReference>
<comment type="similarity">
    <text evidence="1 8">Belongs to the ATG7 family.</text>
</comment>
<organism evidence="11 12">
    <name type="scientific">Podospora didyma</name>
    <dbReference type="NCBI Taxonomy" id="330526"/>
    <lineage>
        <taxon>Eukaryota</taxon>
        <taxon>Fungi</taxon>
        <taxon>Dikarya</taxon>
        <taxon>Ascomycota</taxon>
        <taxon>Pezizomycotina</taxon>
        <taxon>Sordariomycetes</taxon>
        <taxon>Sordariomycetidae</taxon>
        <taxon>Sordariales</taxon>
        <taxon>Podosporaceae</taxon>
        <taxon>Podospora</taxon>
    </lineage>
</organism>
<keyword evidence="8" id="KW-0833">Ubl conjugation pathway</keyword>
<keyword evidence="12" id="KW-1185">Reference proteome</keyword>
<dbReference type="NCBIfam" id="TIGR01381">
    <property type="entry name" value="E1_like_apg7"/>
    <property type="match status" value="1"/>
</dbReference>
<dbReference type="FunFam" id="3.40.50.720:FF:000243">
    <property type="entry name" value="Ubiquitin-like modifier-activating enzyme ATG7"/>
    <property type="match status" value="1"/>
</dbReference>
<feature type="domain" description="Ubiquitin-like modifier-activating enzyme Atg7 N-terminal" evidence="10">
    <location>
        <begin position="4"/>
        <end position="328"/>
    </location>
</feature>
<dbReference type="GO" id="GO:0019778">
    <property type="term" value="F:Atg12 activating enzyme activity"/>
    <property type="evidence" value="ECO:0007669"/>
    <property type="project" value="TreeGrafter"/>
</dbReference>
<dbReference type="GO" id="GO:0015031">
    <property type="term" value="P:protein transport"/>
    <property type="evidence" value="ECO:0007669"/>
    <property type="project" value="UniProtKB-UniRule"/>
</dbReference>
<dbReference type="Gene3D" id="3.40.140.100">
    <property type="entry name" value="Ubiquitin-like modifier-activating enzyme ATG7 C-terminal domain"/>
    <property type="match status" value="1"/>
</dbReference>
<keyword evidence="6 8" id="KW-0072">Autophagy</keyword>
<reference evidence="11" key="1">
    <citation type="journal article" date="2023" name="Mol. Phylogenet. Evol.">
        <title>Genome-scale phylogeny and comparative genomics of the fungal order Sordariales.</title>
        <authorList>
            <person name="Hensen N."/>
            <person name="Bonometti L."/>
            <person name="Westerberg I."/>
            <person name="Brannstrom I.O."/>
            <person name="Guillou S."/>
            <person name="Cros-Aarteil S."/>
            <person name="Calhoun S."/>
            <person name="Haridas S."/>
            <person name="Kuo A."/>
            <person name="Mondo S."/>
            <person name="Pangilinan J."/>
            <person name="Riley R."/>
            <person name="LaButti K."/>
            <person name="Andreopoulos B."/>
            <person name="Lipzen A."/>
            <person name="Chen C."/>
            <person name="Yan M."/>
            <person name="Daum C."/>
            <person name="Ng V."/>
            <person name="Clum A."/>
            <person name="Steindorff A."/>
            <person name="Ohm R.A."/>
            <person name="Martin F."/>
            <person name="Silar P."/>
            <person name="Natvig D.O."/>
            <person name="Lalanne C."/>
            <person name="Gautier V."/>
            <person name="Ament-Velasquez S.L."/>
            <person name="Kruys A."/>
            <person name="Hutchinson M.I."/>
            <person name="Powell A.J."/>
            <person name="Barry K."/>
            <person name="Miller A.N."/>
            <person name="Grigoriev I.V."/>
            <person name="Debuchy R."/>
            <person name="Gladieux P."/>
            <person name="Hiltunen Thoren M."/>
            <person name="Johannesson H."/>
        </authorList>
    </citation>
    <scope>NUCLEOTIDE SEQUENCE</scope>
    <source>
        <strain evidence="11">CBS 232.78</strain>
    </source>
</reference>
<proteinExistence type="inferred from homology"/>
<evidence type="ECO:0000256" key="3">
    <source>
        <dbReference type="ARBA" id="ARBA00022448"/>
    </source>
</evidence>
<dbReference type="Gene3D" id="3.40.50.720">
    <property type="entry name" value="NAD(P)-binding Rossmann-like Domain"/>
    <property type="match status" value="1"/>
</dbReference>
<dbReference type="InterPro" id="IPR032197">
    <property type="entry name" value="Atg7_N"/>
</dbReference>
<dbReference type="Gene3D" id="3.40.140.70">
    <property type="entry name" value="Ubiquitin-like modifier-activating enzyme ATG7 N-terminal domain"/>
    <property type="match status" value="1"/>
</dbReference>
<evidence type="ECO:0000313" key="12">
    <source>
        <dbReference type="Proteomes" id="UP001285441"/>
    </source>
</evidence>
<feature type="active site" description="Glycyl thioester intermediate" evidence="7">
    <location>
        <position position="547"/>
    </location>
</feature>
<dbReference type="GO" id="GO:0000407">
    <property type="term" value="C:phagophore assembly site"/>
    <property type="evidence" value="ECO:0007669"/>
    <property type="project" value="UniProtKB-SubCell"/>
</dbReference>
<feature type="domain" description="THIF-type NAD/FAD binding fold" evidence="9">
    <location>
        <begin position="347"/>
        <end position="579"/>
    </location>
</feature>
<dbReference type="InterPro" id="IPR042522">
    <property type="entry name" value="Atg7_N_1"/>
</dbReference>
<dbReference type="GO" id="GO:0000045">
    <property type="term" value="P:autophagosome assembly"/>
    <property type="evidence" value="ECO:0007669"/>
    <property type="project" value="TreeGrafter"/>
</dbReference>
<dbReference type="Pfam" id="PF16420">
    <property type="entry name" value="ATG7_N"/>
    <property type="match status" value="1"/>
</dbReference>
<evidence type="ECO:0000259" key="10">
    <source>
        <dbReference type="Pfam" id="PF16420"/>
    </source>
</evidence>
<keyword evidence="4 8" id="KW-0963">Cytoplasm</keyword>
<dbReference type="AlphaFoldDB" id="A0AAE0KJC1"/>
<evidence type="ECO:0000256" key="6">
    <source>
        <dbReference type="ARBA" id="ARBA00023006"/>
    </source>
</evidence>
<dbReference type="GO" id="GO:0019779">
    <property type="term" value="F:Atg8 activating enzyme activity"/>
    <property type="evidence" value="ECO:0007669"/>
    <property type="project" value="TreeGrafter"/>
</dbReference>
<comment type="subcellular location">
    <subcellularLocation>
        <location evidence="8">Cytoplasm</location>
    </subcellularLocation>
    <subcellularLocation>
        <location evidence="8">Preautophagosomal structure</location>
    </subcellularLocation>
</comment>
<keyword evidence="3 8" id="KW-0813">Transport</keyword>
<dbReference type="InterPro" id="IPR035985">
    <property type="entry name" value="Ubiquitin-activating_enz"/>
</dbReference>
<dbReference type="PANTHER" id="PTHR10953">
    <property type="entry name" value="UBIQUITIN-ACTIVATING ENZYME E1"/>
    <property type="match status" value="1"/>
</dbReference>
<dbReference type="CDD" id="cd01486">
    <property type="entry name" value="Apg7"/>
    <property type="match status" value="1"/>
</dbReference>
<dbReference type="SUPFAM" id="SSF69572">
    <property type="entry name" value="Activating enzymes of the ubiquitin-like proteins"/>
    <property type="match status" value="1"/>
</dbReference>
<dbReference type="Proteomes" id="UP001285441">
    <property type="component" value="Unassembled WGS sequence"/>
</dbReference>
<dbReference type="GO" id="GO:0000422">
    <property type="term" value="P:autophagy of mitochondrion"/>
    <property type="evidence" value="ECO:0007669"/>
    <property type="project" value="TreeGrafter"/>
</dbReference>
<evidence type="ECO:0000256" key="2">
    <source>
        <dbReference type="ARBA" id="ARBA00017647"/>
    </source>
</evidence>
<reference evidence="11" key="2">
    <citation type="submission" date="2023-06" db="EMBL/GenBank/DDBJ databases">
        <authorList>
            <consortium name="Lawrence Berkeley National Laboratory"/>
            <person name="Haridas S."/>
            <person name="Hensen N."/>
            <person name="Bonometti L."/>
            <person name="Westerberg I."/>
            <person name="Brannstrom I.O."/>
            <person name="Guillou S."/>
            <person name="Cros-Aarteil S."/>
            <person name="Calhoun S."/>
            <person name="Kuo A."/>
            <person name="Mondo S."/>
            <person name="Pangilinan J."/>
            <person name="Riley R."/>
            <person name="LaButti K."/>
            <person name="Andreopoulos B."/>
            <person name="Lipzen A."/>
            <person name="Chen C."/>
            <person name="Yanf M."/>
            <person name="Daum C."/>
            <person name="Ng V."/>
            <person name="Clum A."/>
            <person name="Steindorff A."/>
            <person name="Ohm R."/>
            <person name="Martin F."/>
            <person name="Silar P."/>
            <person name="Natvig D."/>
            <person name="Lalanne C."/>
            <person name="Gautier V."/>
            <person name="Ament-velasquez S.L."/>
            <person name="Kruys A."/>
            <person name="Hutchinson M.I."/>
            <person name="Powell A.J."/>
            <person name="Barry K."/>
            <person name="Miller A.N."/>
            <person name="Grigoriev I.V."/>
            <person name="Debuchy R."/>
            <person name="Gladieux P."/>
            <person name="Thoren M.H."/>
            <person name="Johannesson H."/>
        </authorList>
    </citation>
    <scope>NUCLEOTIDE SEQUENCE</scope>
    <source>
        <strain evidence="11">CBS 232.78</strain>
    </source>
</reference>
<dbReference type="FunFam" id="3.40.140.70:FF:000001">
    <property type="entry name" value="Ubiquitin-like modifier-activating enzyme atg7"/>
    <property type="match status" value="1"/>
</dbReference>
<evidence type="ECO:0000259" key="9">
    <source>
        <dbReference type="Pfam" id="PF00899"/>
    </source>
</evidence>